<organism evidence="5 6">
    <name type="scientific">Szabonella alba</name>
    <dbReference type="NCBI Taxonomy" id="2804194"/>
    <lineage>
        <taxon>Bacteria</taxon>
        <taxon>Pseudomonadati</taxon>
        <taxon>Pseudomonadota</taxon>
        <taxon>Alphaproteobacteria</taxon>
        <taxon>Rhodobacterales</taxon>
        <taxon>Paracoccaceae</taxon>
        <taxon>Szabonella</taxon>
    </lineage>
</organism>
<evidence type="ECO:0000256" key="3">
    <source>
        <dbReference type="ARBA" id="ARBA00023268"/>
    </source>
</evidence>
<evidence type="ECO:0000256" key="2">
    <source>
        <dbReference type="ARBA" id="ARBA00023239"/>
    </source>
</evidence>
<evidence type="ECO:0000256" key="4">
    <source>
        <dbReference type="SAM" id="MobiDB-lite"/>
    </source>
</evidence>
<dbReference type="InterPro" id="IPR001753">
    <property type="entry name" value="Enoyl-CoA_hydra/iso"/>
</dbReference>
<dbReference type="InterPro" id="IPR029045">
    <property type="entry name" value="ClpP/crotonase-like_dom_sf"/>
</dbReference>
<protein>
    <submittedName>
        <fullName evidence="5">Enoyl-CoA hydratase/isomerase family protein</fullName>
    </submittedName>
</protein>
<accession>A0A8K0V8K8</accession>
<dbReference type="Gene3D" id="1.10.1040.10">
    <property type="entry name" value="N-(1-d-carboxylethyl)-l-norvaline Dehydrogenase, domain 2"/>
    <property type="match status" value="1"/>
</dbReference>
<dbReference type="PANTHER" id="PTHR23309:SF49">
    <property type="entry name" value="PEROXISOMAL BIFUNCTIONAL ENZYME"/>
    <property type="match status" value="1"/>
</dbReference>
<feature type="region of interest" description="Disordered" evidence="4">
    <location>
        <begin position="1"/>
        <end position="39"/>
    </location>
</feature>
<evidence type="ECO:0000256" key="1">
    <source>
        <dbReference type="ARBA" id="ARBA00023235"/>
    </source>
</evidence>
<feature type="compositionally biased region" description="Low complexity" evidence="4">
    <location>
        <begin position="1"/>
        <end position="23"/>
    </location>
</feature>
<dbReference type="InterPro" id="IPR013328">
    <property type="entry name" value="6PGD_dom2"/>
</dbReference>
<keyword evidence="1" id="KW-0413">Isomerase</keyword>
<sequence length="650" mass="67027">MTHSDATAQDGQGAAPGQAATTPIADPAPQSGPQRGQADAPARLEVLGDVAVLILDNPPINALGHGLRQAMQVLLEEAEADPAVRAILLLAEGRSFPAGADISEFGKPPRAPLLPDLCRRIADCPKPVIAAMHGSALGGGLELALAAHHRIALASARLGLPEVTLGLLPGAGGTQRLPRLVGVEPALRLMLSGKPVTASEALAMGLVDRICEDDLPGAAYGFALDLLAGDVRKSAPGGIADIAGGFAAISRARASVKDRPVAAAARIVDCVEAAMLLPFEQGLEFERAAFLDLVATPEAAALRHVFFAERRAAGAFRTARGKAAGAGAARIGHIALLGVERPALRLTLMALQAGLRVTIADPDAAALSELLEGVALSLEEDKAAGRLDVGAAADRWARIQPELPEALPGGIDIVFPDGVFAQPGAVLPDLPAGATCVGWGRSGLQRPDGTRPPAVILHPPGPGPARLAEIVTAEGQDDSVAAALADWFRGQGLAVIRATDQGVLGAMGQALHRAIDLLRQAEGQETLTTQLRGWGFLPHDDGRLAPRGGFAPFCAGHGAPLLGAMANAGLHLLGEGAALRPGDLDMAAISGLGLPRWSGGPMFWAGQRGLLVLREDLRRWAEHDAALWTPAPLLERMLREGVTLAQLDAL</sequence>
<dbReference type="Gene3D" id="3.90.226.10">
    <property type="entry name" value="2-enoyl-CoA Hydratase, Chain A, domain 1"/>
    <property type="match status" value="1"/>
</dbReference>
<dbReference type="EMBL" id="JAESVN010000003">
    <property type="protein sequence ID" value="MBL4917126.1"/>
    <property type="molecule type" value="Genomic_DNA"/>
</dbReference>
<dbReference type="SUPFAM" id="SSF48179">
    <property type="entry name" value="6-phosphogluconate dehydrogenase C-terminal domain-like"/>
    <property type="match status" value="1"/>
</dbReference>
<dbReference type="PANTHER" id="PTHR23309">
    <property type="entry name" value="3-HYDROXYACYL-COA DEHYROGENASE"/>
    <property type="match status" value="1"/>
</dbReference>
<keyword evidence="2" id="KW-0456">Lyase</keyword>
<comment type="caution">
    <text evidence="5">The sequence shown here is derived from an EMBL/GenBank/DDBJ whole genome shotgun (WGS) entry which is preliminary data.</text>
</comment>
<name>A0A8K0V8K8_9RHOB</name>
<dbReference type="AlphaFoldDB" id="A0A8K0V8K8"/>
<dbReference type="Pfam" id="PF00378">
    <property type="entry name" value="ECH_1"/>
    <property type="match status" value="1"/>
</dbReference>
<dbReference type="GO" id="GO:0016853">
    <property type="term" value="F:isomerase activity"/>
    <property type="evidence" value="ECO:0007669"/>
    <property type="project" value="UniProtKB-KW"/>
</dbReference>
<keyword evidence="6" id="KW-1185">Reference proteome</keyword>
<proteinExistence type="predicted"/>
<dbReference type="SUPFAM" id="SSF52096">
    <property type="entry name" value="ClpP/crotonase"/>
    <property type="match status" value="1"/>
</dbReference>
<gene>
    <name evidence="5" type="ORF">JL811_07815</name>
</gene>
<dbReference type="GO" id="GO:0016829">
    <property type="term" value="F:lyase activity"/>
    <property type="evidence" value="ECO:0007669"/>
    <property type="project" value="UniProtKB-KW"/>
</dbReference>
<dbReference type="InterPro" id="IPR008927">
    <property type="entry name" value="6-PGluconate_DH-like_C_sf"/>
</dbReference>
<keyword evidence="3" id="KW-0511">Multifunctional enzyme</keyword>
<dbReference type="CDD" id="cd06558">
    <property type="entry name" value="crotonase-like"/>
    <property type="match status" value="1"/>
</dbReference>
<evidence type="ECO:0000313" key="5">
    <source>
        <dbReference type="EMBL" id="MBL4917126.1"/>
    </source>
</evidence>
<evidence type="ECO:0000313" key="6">
    <source>
        <dbReference type="Proteomes" id="UP000648908"/>
    </source>
</evidence>
<dbReference type="Proteomes" id="UP000648908">
    <property type="component" value="Unassembled WGS sequence"/>
</dbReference>
<reference evidence="5" key="1">
    <citation type="submission" date="2021-01" db="EMBL/GenBank/DDBJ databases">
        <title>Tabrizicola alba sp. nov. a motile alkaliphilic bacterium isolated from a soda lake.</title>
        <authorList>
            <person name="Szuroczki S."/>
            <person name="Abbaszade G."/>
            <person name="Schumann P."/>
            <person name="Toth E."/>
        </authorList>
    </citation>
    <scope>NUCLEOTIDE SEQUENCE</scope>
    <source>
        <strain evidence="5">DMG-N-6</strain>
    </source>
</reference>
<dbReference type="RefSeq" id="WP_202687959.1">
    <property type="nucleotide sequence ID" value="NZ_JAESVN010000003.1"/>
</dbReference>